<dbReference type="RefSeq" id="WP_241605287.1">
    <property type="nucleotide sequence ID" value="NZ_JAKVIN010000011.1"/>
</dbReference>
<reference evidence="1 2" key="1">
    <citation type="submission" date="2022-02" db="EMBL/GenBank/DDBJ databases">
        <title>Shinella B3.7 sp. nov., isolated from Sediment (Zhairuo Island).</title>
        <authorList>
            <person name="Chen G."/>
        </authorList>
    </citation>
    <scope>NUCLEOTIDE SEQUENCE [LARGE SCALE GENOMIC DNA]</scope>
    <source>
        <strain evidence="1 2">B3.7</strain>
        <plasmid evidence="1">unnamed</plasmid>
    </source>
</reference>
<gene>
    <name evidence="1" type="ORF">MKI86_21810</name>
</gene>
<comment type="caution">
    <text evidence="1">The sequence shown here is derived from an EMBL/GenBank/DDBJ whole genome shotgun (WGS) entry which is preliminary data.</text>
</comment>
<sequence length="93" mass="10153">MCMLAPTRSAGPVRFPENVIAQFMMDEFEAGAQAAGMVRHGAPAVQQPNHFRGQLKKVLPNGRKAKTSLREHADMAIDRLSNVVRARVLAITA</sequence>
<protein>
    <recommendedName>
        <fullName evidence="3">Transposase</fullName>
    </recommendedName>
</protein>
<proteinExistence type="predicted"/>
<dbReference type="EMBL" id="JAKVIN010000011">
    <property type="protein sequence ID" value="MCJ8151780.1"/>
    <property type="molecule type" value="Genomic_DNA"/>
</dbReference>
<geneLocation type="plasmid" evidence="1">
    <name>unnamed</name>
</geneLocation>
<evidence type="ECO:0000313" key="1">
    <source>
        <dbReference type="EMBL" id="MCJ8151780.1"/>
    </source>
</evidence>
<dbReference type="Proteomes" id="UP001201844">
    <property type="component" value="Unassembled WGS sequence"/>
</dbReference>
<organism evidence="1 2">
    <name type="scientific">Shinella sedimenti</name>
    <dbReference type="NCBI Taxonomy" id="2919913"/>
    <lineage>
        <taxon>Bacteria</taxon>
        <taxon>Pseudomonadati</taxon>
        <taxon>Pseudomonadota</taxon>
        <taxon>Alphaproteobacteria</taxon>
        <taxon>Hyphomicrobiales</taxon>
        <taxon>Rhizobiaceae</taxon>
        <taxon>Shinella</taxon>
    </lineage>
</organism>
<evidence type="ECO:0000313" key="2">
    <source>
        <dbReference type="Proteomes" id="UP001201844"/>
    </source>
</evidence>
<keyword evidence="1" id="KW-0614">Plasmid</keyword>
<name>A0ABT0CT46_9HYPH</name>
<accession>A0ABT0CT46</accession>
<keyword evidence="2" id="KW-1185">Reference proteome</keyword>
<evidence type="ECO:0008006" key="3">
    <source>
        <dbReference type="Google" id="ProtNLM"/>
    </source>
</evidence>